<evidence type="ECO:0000256" key="3">
    <source>
        <dbReference type="ARBA" id="ARBA00023163"/>
    </source>
</evidence>
<dbReference type="InterPro" id="IPR001387">
    <property type="entry name" value="Cro/C1-type_HTH"/>
</dbReference>
<organism evidence="5 6">
    <name type="scientific">Roseovarius halotolerans</name>
    <dbReference type="NCBI Taxonomy" id="505353"/>
    <lineage>
        <taxon>Bacteria</taxon>
        <taxon>Pseudomonadati</taxon>
        <taxon>Pseudomonadota</taxon>
        <taxon>Alphaproteobacteria</taxon>
        <taxon>Rhodobacterales</taxon>
        <taxon>Roseobacteraceae</taxon>
        <taxon>Roseovarius</taxon>
    </lineage>
</organism>
<dbReference type="AlphaFoldDB" id="A0A1X6ZYV3"/>
<dbReference type="Proteomes" id="UP000193207">
    <property type="component" value="Unassembled WGS sequence"/>
</dbReference>
<evidence type="ECO:0000259" key="4">
    <source>
        <dbReference type="PROSITE" id="PS50943"/>
    </source>
</evidence>
<gene>
    <name evidence="5" type="ORF">ROH8110_03670</name>
</gene>
<evidence type="ECO:0000256" key="1">
    <source>
        <dbReference type="ARBA" id="ARBA00023015"/>
    </source>
</evidence>
<evidence type="ECO:0000313" key="5">
    <source>
        <dbReference type="EMBL" id="SLN65197.1"/>
    </source>
</evidence>
<dbReference type="SUPFAM" id="SSF47413">
    <property type="entry name" value="lambda repressor-like DNA-binding domains"/>
    <property type="match status" value="1"/>
</dbReference>
<keyword evidence="3" id="KW-0804">Transcription</keyword>
<accession>A0A1X6ZYV3</accession>
<dbReference type="CDD" id="cd00093">
    <property type="entry name" value="HTH_XRE"/>
    <property type="match status" value="1"/>
</dbReference>
<protein>
    <submittedName>
        <fullName evidence="5">Anaerobic benzoate catabolism transcriptional regulator</fullName>
    </submittedName>
</protein>
<dbReference type="EMBL" id="FWFU01000006">
    <property type="protein sequence ID" value="SLN65197.1"/>
    <property type="molecule type" value="Genomic_DNA"/>
</dbReference>
<dbReference type="PROSITE" id="PS50943">
    <property type="entry name" value="HTH_CROC1"/>
    <property type="match status" value="1"/>
</dbReference>
<dbReference type="PANTHER" id="PTHR46797">
    <property type="entry name" value="HTH-TYPE TRANSCRIPTIONAL REGULATOR"/>
    <property type="match status" value="1"/>
</dbReference>
<sequence>MVHTLSTRTSMELLDSALVQIFAGNLKRLRKKARLSQEELALRCGLDRTYISGCERGIRNPSIVSVEKIAEALNVPAKEFFENGR</sequence>
<dbReference type="GO" id="GO:0003677">
    <property type="term" value="F:DNA binding"/>
    <property type="evidence" value="ECO:0007669"/>
    <property type="project" value="UniProtKB-KW"/>
</dbReference>
<dbReference type="InterPro" id="IPR010982">
    <property type="entry name" value="Lambda_DNA-bd_dom_sf"/>
</dbReference>
<dbReference type="GO" id="GO:0003700">
    <property type="term" value="F:DNA-binding transcription factor activity"/>
    <property type="evidence" value="ECO:0007669"/>
    <property type="project" value="TreeGrafter"/>
</dbReference>
<dbReference type="GO" id="GO:0005829">
    <property type="term" value="C:cytosol"/>
    <property type="evidence" value="ECO:0007669"/>
    <property type="project" value="TreeGrafter"/>
</dbReference>
<proteinExistence type="predicted"/>
<dbReference type="Gene3D" id="1.10.260.40">
    <property type="entry name" value="lambda repressor-like DNA-binding domains"/>
    <property type="match status" value="1"/>
</dbReference>
<evidence type="ECO:0000256" key="2">
    <source>
        <dbReference type="ARBA" id="ARBA00023125"/>
    </source>
</evidence>
<feature type="domain" description="HTH cro/C1-type" evidence="4">
    <location>
        <begin position="26"/>
        <end position="80"/>
    </location>
</feature>
<keyword evidence="2" id="KW-0238">DNA-binding</keyword>
<reference evidence="5 6" key="1">
    <citation type="submission" date="2017-03" db="EMBL/GenBank/DDBJ databases">
        <authorList>
            <person name="Afonso C.L."/>
            <person name="Miller P.J."/>
            <person name="Scott M.A."/>
            <person name="Spackman E."/>
            <person name="Goraichik I."/>
            <person name="Dimitrov K.M."/>
            <person name="Suarez D.L."/>
            <person name="Swayne D.E."/>
        </authorList>
    </citation>
    <scope>NUCLEOTIDE SEQUENCE [LARGE SCALE GENOMIC DNA]</scope>
    <source>
        <strain evidence="5 6">CECT 8110</strain>
    </source>
</reference>
<keyword evidence="6" id="KW-1185">Reference proteome</keyword>
<dbReference type="Pfam" id="PF01381">
    <property type="entry name" value="HTH_3"/>
    <property type="match status" value="1"/>
</dbReference>
<evidence type="ECO:0000313" key="6">
    <source>
        <dbReference type="Proteomes" id="UP000193207"/>
    </source>
</evidence>
<name>A0A1X6ZYV3_9RHOB</name>
<dbReference type="PANTHER" id="PTHR46797:SF23">
    <property type="entry name" value="HTH-TYPE TRANSCRIPTIONAL REGULATOR SUTR"/>
    <property type="match status" value="1"/>
</dbReference>
<dbReference type="InterPro" id="IPR050807">
    <property type="entry name" value="TransReg_Diox_bact_type"/>
</dbReference>
<dbReference type="SMART" id="SM00530">
    <property type="entry name" value="HTH_XRE"/>
    <property type="match status" value="1"/>
</dbReference>
<keyword evidence="1" id="KW-0805">Transcription regulation</keyword>